<evidence type="ECO:0000256" key="3">
    <source>
        <dbReference type="ARBA" id="ARBA00022676"/>
    </source>
</evidence>
<gene>
    <name evidence="9" type="ORF">CKAN_01836800</name>
</gene>
<accession>A0A3S3PF41</accession>
<organism evidence="9 10">
    <name type="scientific">Cinnamomum micranthum f. kanehirae</name>
    <dbReference type="NCBI Taxonomy" id="337451"/>
    <lineage>
        <taxon>Eukaryota</taxon>
        <taxon>Viridiplantae</taxon>
        <taxon>Streptophyta</taxon>
        <taxon>Embryophyta</taxon>
        <taxon>Tracheophyta</taxon>
        <taxon>Spermatophyta</taxon>
        <taxon>Magnoliopsida</taxon>
        <taxon>Magnoliidae</taxon>
        <taxon>Laurales</taxon>
        <taxon>Lauraceae</taxon>
        <taxon>Cinnamomum</taxon>
    </lineage>
</organism>
<evidence type="ECO:0000259" key="8">
    <source>
        <dbReference type="Pfam" id="PF03016"/>
    </source>
</evidence>
<comment type="caution">
    <text evidence="9">The sequence shown here is derived from an EMBL/GenBank/DDBJ whole genome shotgun (WGS) entry which is preliminary data.</text>
</comment>
<comment type="similarity">
    <text evidence="2">Belongs to the glycosyltransferase 47 family.</text>
</comment>
<dbReference type="OrthoDB" id="1924787at2759"/>
<feature type="transmembrane region" description="Helical" evidence="7">
    <location>
        <begin position="46"/>
        <end position="65"/>
    </location>
</feature>
<comment type="subcellular location">
    <subcellularLocation>
        <location evidence="1">Golgi apparatus membrane</location>
        <topology evidence="1">Single-pass type II membrane protein</topology>
    </subcellularLocation>
</comment>
<proteinExistence type="inferred from homology"/>
<dbReference type="STRING" id="337451.A0A3S3PF41"/>
<feature type="region of interest" description="Disordered" evidence="6">
    <location>
        <begin position="1"/>
        <end position="26"/>
    </location>
</feature>
<keyword evidence="9" id="KW-0808">Transferase</keyword>
<dbReference type="InterPro" id="IPR040911">
    <property type="entry name" value="Exostosin_GT47"/>
</dbReference>
<feature type="domain" description="Exostosin GT47" evidence="8">
    <location>
        <begin position="99"/>
        <end position="436"/>
    </location>
</feature>
<dbReference type="EMBL" id="QPKB01000007">
    <property type="protein sequence ID" value="RWR89317.1"/>
    <property type="molecule type" value="Genomic_DNA"/>
</dbReference>
<evidence type="ECO:0000256" key="5">
    <source>
        <dbReference type="ARBA" id="ARBA00023034"/>
    </source>
</evidence>
<dbReference type="PANTHER" id="PTHR11062">
    <property type="entry name" value="EXOSTOSIN HEPARAN SULFATE GLYCOSYLTRANSFERASE -RELATED"/>
    <property type="match status" value="1"/>
</dbReference>
<reference evidence="9 10" key="1">
    <citation type="journal article" date="2019" name="Nat. Plants">
        <title>Stout camphor tree genome fills gaps in understanding of flowering plant genome evolution.</title>
        <authorList>
            <person name="Chaw S.M."/>
            <person name="Liu Y.C."/>
            <person name="Wu Y.W."/>
            <person name="Wang H.Y."/>
            <person name="Lin C.I."/>
            <person name="Wu C.S."/>
            <person name="Ke H.M."/>
            <person name="Chang L.Y."/>
            <person name="Hsu C.Y."/>
            <person name="Yang H.T."/>
            <person name="Sudianto E."/>
            <person name="Hsu M.H."/>
            <person name="Wu K.P."/>
            <person name="Wang L.N."/>
            <person name="Leebens-Mack J.H."/>
            <person name="Tsai I.J."/>
        </authorList>
    </citation>
    <scope>NUCLEOTIDE SEQUENCE [LARGE SCALE GENOMIC DNA]</scope>
    <source>
        <strain evidence="10">cv. Chaw 1501</strain>
        <tissue evidence="9">Young leaves</tissue>
    </source>
</reference>
<name>A0A3S3PF41_9MAGN</name>
<dbReference type="Proteomes" id="UP000283530">
    <property type="component" value="Unassembled WGS sequence"/>
</dbReference>
<dbReference type="InterPro" id="IPR004263">
    <property type="entry name" value="Exostosin"/>
</dbReference>
<dbReference type="GO" id="GO:0000139">
    <property type="term" value="C:Golgi membrane"/>
    <property type="evidence" value="ECO:0007669"/>
    <property type="project" value="UniProtKB-SubCell"/>
</dbReference>
<keyword evidence="3 9" id="KW-0328">Glycosyltransferase</keyword>
<evidence type="ECO:0000256" key="1">
    <source>
        <dbReference type="ARBA" id="ARBA00004323"/>
    </source>
</evidence>
<dbReference type="GO" id="GO:0009969">
    <property type="term" value="P:xyloglucan biosynthetic process"/>
    <property type="evidence" value="ECO:0007669"/>
    <property type="project" value="TreeGrafter"/>
</dbReference>
<keyword evidence="7" id="KW-1133">Transmembrane helix</keyword>
<evidence type="ECO:0000256" key="4">
    <source>
        <dbReference type="ARBA" id="ARBA00022968"/>
    </source>
</evidence>
<keyword evidence="10" id="KW-1185">Reference proteome</keyword>
<dbReference type="PANTHER" id="PTHR11062:SF214">
    <property type="entry name" value="XYLOGLUCAN GALACTOSYLTRANSFERASE XLT2"/>
    <property type="match status" value="1"/>
</dbReference>
<dbReference type="AlphaFoldDB" id="A0A3S3PF41"/>
<keyword evidence="5" id="KW-0333">Golgi apparatus</keyword>
<evidence type="ECO:0000313" key="10">
    <source>
        <dbReference type="Proteomes" id="UP000283530"/>
    </source>
</evidence>
<feature type="region of interest" description="Disordered" evidence="6">
    <location>
        <begin position="76"/>
        <end position="97"/>
    </location>
</feature>
<keyword evidence="7" id="KW-0812">Transmembrane</keyword>
<protein>
    <submittedName>
        <fullName evidence="9">Xyloglucan galactosyltransferase XLT2</fullName>
    </submittedName>
</protein>
<feature type="compositionally biased region" description="Pro residues" evidence="6">
    <location>
        <begin position="76"/>
        <end position="96"/>
    </location>
</feature>
<evidence type="ECO:0000256" key="2">
    <source>
        <dbReference type="ARBA" id="ARBA00010271"/>
    </source>
</evidence>
<dbReference type="GO" id="GO:0008378">
    <property type="term" value="F:galactosyltransferase activity"/>
    <property type="evidence" value="ECO:0007669"/>
    <property type="project" value="TreeGrafter"/>
</dbReference>
<evidence type="ECO:0000256" key="6">
    <source>
        <dbReference type="SAM" id="MobiDB-lite"/>
    </source>
</evidence>
<sequence>MLQKSDPPLVPPPEPQFPKKQPKSSDPCKNPLHFLPIYISVHPRTWLLLLILFLQLLLLLTIRSLPISTLGFLSPTPNPNPNPNPNPKPNPNPPPAASCDSGRVFVYDLPSVFNKDLSDDCEGLNPWNSRCDALSNDGFGLPAADLDGIVPENLMPAWFSTDQFTAEIIYHNRILSHPCRTLDPDSATAFYVPFYGGLAVGKFLWSKYNSEDRDRHCTMLLNWLQEQEFWKRSNGWDHFMMLGRITWDFRRSNDGDWGGSFLYMPGMRNVTRLLIERNPWDEFDIGVPYPTGFHPRTNSDILDWQQYVLNRKRSTRFCFAGATRSGFKDDFRSFLLQQCRDAEGTCRSVDCSGSRCSNSSMATMQLFLDSDFCLQPRGDSFTRRSIFDCMIAGSIPVFFWRRSAYMQYPWHLPVEPESYSVFIDRRDVKNGTSIRAVLEGLGEERVRMMREKIAEYLPKFVYVAPKEGLEGSKDAFDVALEGVLGRFREQRGS</sequence>
<keyword evidence="4" id="KW-0735">Signal-anchor</keyword>
<keyword evidence="7" id="KW-0472">Membrane</keyword>
<dbReference type="Pfam" id="PF03016">
    <property type="entry name" value="Exostosin_GT47"/>
    <property type="match status" value="1"/>
</dbReference>
<evidence type="ECO:0000256" key="7">
    <source>
        <dbReference type="SAM" id="Phobius"/>
    </source>
</evidence>
<evidence type="ECO:0000313" key="9">
    <source>
        <dbReference type="EMBL" id="RWR89317.1"/>
    </source>
</evidence>